<organism evidence="11 12">
    <name type="scientific">Pleurodeles waltl</name>
    <name type="common">Iberian ribbed newt</name>
    <dbReference type="NCBI Taxonomy" id="8319"/>
    <lineage>
        <taxon>Eukaryota</taxon>
        <taxon>Metazoa</taxon>
        <taxon>Chordata</taxon>
        <taxon>Craniata</taxon>
        <taxon>Vertebrata</taxon>
        <taxon>Euteleostomi</taxon>
        <taxon>Amphibia</taxon>
        <taxon>Batrachia</taxon>
        <taxon>Caudata</taxon>
        <taxon>Salamandroidea</taxon>
        <taxon>Salamandridae</taxon>
        <taxon>Pleurodelinae</taxon>
        <taxon>Pleurodeles</taxon>
    </lineage>
</organism>
<evidence type="ECO:0000313" key="11">
    <source>
        <dbReference type="EMBL" id="KAJ1122234.1"/>
    </source>
</evidence>
<dbReference type="InterPro" id="IPR001853">
    <property type="entry name" value="DSBA-like_thioredoxin_dom"/>
</dbReference>
<dbReference type="InterPro" id="IPR044088">
    <property type="entry name" value="GSTK"/>
</dbReference>
<dbReference type="Gene3D" id="3.40.30.10">
    <property type="entry name" value="Glutaredoxin"/>
    <property type="match status" value="1"/>
</dbReference>
<dbReference type="GO" id="GO:0005739">
    <property type="term" value="C:mitochondrion"/>
    <property type="evidence" value="ECO:0007669"/>
    <property type="project" value="TreeGrafter"/>
</dbReference>
<gene>
    <name evidence="11" type="ORF">NDU88_000736</name>
</gene>
<dbReference type="PANTHER" id="PTHR42943:SF2">
    <property type="entry name" value="GLUTATHIONE S-TRANSFERASE KAPPA 1"/>
    <property type="match status" value="1"/>
</dbReference>
<sequence length="322" mass="35710">MRSGWGGRYTHLLALAEYEKVPKVDSCRVSKQFKGGRVELAGRNLESGAMAGPGGSNRTLVEVFYDVVSPYSWLAFEPQQGADNAVRAPRYPPPAMSGSSKRVLELFYDVVSPYSWLGFEVMCRYRGAWNVDIRLRPGFLGGIMKESGNQPPALVPNKGVYMGKDLKRLAKYFQVPLQSPKDFFGTVIKKGSLPAMRFITAVDMEQPDFVEPLSRALWMRIWSKDEDITQPDSILLAAQKAGLPSAEAQRLLGLCATAEVKERLKRTTEEALNYGAFGMPIVVAHVDGTPHMFFGSDRFELLADLLGEKWMGPVLPGQKSLL</sequence>
<accession>A0AAV7P3B8</accession>
<evidence type="ECO:0000256" key="7">
    <source>
        <dbReference type="ARBA" id="ARBA00081396"/>
    </source>
</evidence>
<dbReference type="FunFam" id="3.40.30.10:FF:000096">
    <property type="entry name" value="Glutathione S-transferase kappa"/>
    <property type="match status" value="1"/>
</dbReference>
<dbReference type="InterPro" id="IPR051924">
    <property type="entry name" value="GST_Kappa/NadH"/>
</dbReference>
<dbReference type="InterPro" id="IPR036249">
    <property type="entry name" value="Thioredoxin-like_sf"/>
</dbReference>
<feature type="domain" description="DSBA-like thioredoxin" evidence="10">
    <location>
        <begin position="104"/>
        <end position="306"/>
    </location>
</feature>
<evidence type="ECO:0000256" key="2">
    <source>
        <dbReference type="ARBA" id="ARBA00012452"/>
    </source>
</evidence>
<evidence type="ECO:0000256" key="8">
    <source>
        <dbReference type="ARBA" id="ARBA00082109"/>
    </source>
</evidence>
<evidence type="ECO:0000256" key="3">
    <source>
        <dbReference type="ARBA" id="ARBA00022679"/>
    </source>
</evidence>
<protein>
    <recommendedName>
        <fullName evidence="5">Glutathione S-transferase kappa 1</fullName>
        <ecNumber evidence="2">2.5.1.18</ecNumber>
    </recommendedName>
    <alternativeName>
        <fullName evidence="8">GST 13-13</fullName>
    </alternativeName>
    <alternativeName>
        <fullName evidence="9">GST class-kappa</fullName>
    </alternativeName>
    <alternativeName>
        <fullName evidence="6">GSTK1-1</fullName>
    </alternativeName>
    <alternativeName>
        <fullName evidence="7">Glutathione S-transferase subunit 13</fullName>
    </alternativeName>
</protein>
<proteinExistence type="inferred from homology"/>
<dbReference type="GO" id="GO:0004364">
    <property type="term" value="F:glutathione transferase activity"/>
    <property type="evidence" value="ECO:0007669"/>
    <property type="project" value="UniProtKB-EC"/>
</dbReference>
<dbReference type="PANTHER" id="PTHR42943">
    <property type="entry name" value="GLUTATHIONE S-TRANSFERASE KAPPA"/>
    <property type="match status" value="1"/>
</dbReference>
<keyword evidence="12" id="KW-1185">Reference proteome</keyword>
<evidence type="ECO:0000259" key="10">
    <source>
        <dbReference type="Pfam" id="PF01323"/>
    </source>
</evidence>
<dbReference type="Proteomes" id="UP001066276">
    <property type="component" value="Chromosome 7"/>
</dbReference>
<comment type="similarity">
    <text evidence="1">Belongs to the GST superfamily. Kappa family.</text>
</comment>
<dbReference type="SUPFAM" id="SSF52833">
    <property type="entry name" value="Thioredoxin-like"/>
    <property type="match status" value="1"/>
</dbReference>
<evidence type="ECO:0000256" key="5">
    <source>
        <dbReference type="ARBA" id="ARBA00073833"/>
    </source>
</evidence>
<evidence type="ECO:0000256" key="1">
    <source>
        <dbReference type="ARBA" id="ARBA00006494"/>
    </source>
</evidence>
<dbReference type="AlphaFoldDB" id="A0AAV7P3B8"/>
<dbReference type="GO" id="GO:0006749">
    <property type="term" value="P:glutathione metabolic process"/>
    <property type="evidence" value="ECO:0007669"/>
    <property type="project" value="InterPro"/>
</dbReference>
<comment type="caution">
    <text evidence="11">The sequence shown here is derived from an EMBL/GenBank/DDBJ whole genome shotgun (WGS) entry which is preliminary data.</text>
</comment>
<name>A0AAV7P3B8_PLEWA</name>
<dbReference type="GO" id="GO:0005777">
    <property type="term" value="C:peroxisome"/>
    <property type="evidence" value="ECO:0007669"/>
    <property type="project" value="TreeGrafter"/>
</dbReference>
<evidence type="ECO:0000256" key="6">
    <source>
        <dbReference type="ARBA" id="ARBA00080274"/>
    </source>
</evidence>
<dbReference type="GO" id="GO:0004602">
    <property type="term" value="F:glutathione peroxidase activity"/>
    <property type="evidence" value="ECO:0007669"/>
    <property type="project" value="InterPro"/>
</dbReference>
<dbReference type="EC" id="2.5.1.18" evidence="2"/>
<evidence type="ECO:0000256" key="9">
    <source>
        <dbReference type="ARBA" id="ARBA00083519"/>
    </source>
</evidence>
<reference evidence="11" key="1">
    <citation type="journal article" date="2022" name="bioRxiv">
        <title>Sequencing and chromosome-scale assembly of the giantPleurodeles waltlgenome.</title>
        <authorList>
            <person name="Brown T."/>
            <person name="Elewa A."/>
            <person name="Iarovenko S."/>
            <person name="Subramanian E."/>
            <person name="Araus A.J."/>
            <person name="Petzold A."/>
            <person name="Susuki M."/>
            <person name="Suzuki K.-i.T."/>
            <person name="Hayashi T."/>
            <person name="Toyoda A."/>
            <person name="Oliveira C."/>
            <person name="Osipova E."/>
            <person name="Leigh N.D."/>
            <person name="Simon A."/>
            <person name="Yun M.H."/>
        </authorList>
    </citation>
    <scope>NUCLEOTIDE SEQUENCE</scope>
    <source>
        <strain evidence="11">20211129_DDA</strain>
        <tissue evidence="11">Liver</tissue>
    </source>
</reference>
<keyword evidence="3" id="KW-0808">Transferase</keyword>
<comment type="catalytic activity">
    <reaction evidence="4">
        <text>RX + glutathione = an S-substituted glutathione + a halide anion + H(+)</text>
        <dbReference type="Rhea" id="RHEA:16437"/>
        <dbReference type="ChEBI" id="CHEBI:15378"/>
        <dbReference type="ChEBI" id="CHEBI:16042"/>
        <dbReference type="ChEBI" id="CHEBI:17792"/>
        <dbReference type="ChEBI" id="CHEBI:57925"/>
        <dbReference type="ChEBI" id="CHEBI:90779"/>
        <dbReference type="EC" id="2.5.1.18"/>
    </reaction>
</comment>
<dbReference type="EMBL" id="JANPWB010000011">
    <property type="protein sequence ID" value="KAJ1122234.1"/>
    <property type="molecule type" value="Genomic_DNA"/>
</dbReference>
<evidence type="ECO:0000313" key="12">
    <source>
        <dbReference type="Proteomes" id="UP001066276"/>
    </source>
</evidence>
<evidence type="ECO:0000256" key="4">
    <source>
        <dbReference type="ARBA" id="ARBA00047960"/>
    </source>
</evidence>
<dbReference type="Pfam" id="PF01323">
    <property type="entry name" value="DSBA"/>
    <property type="match status" value="1"/>
</dbReference>
<dbReference type="CDD" id="cd03021">
    <property type="entry name" value="DsbA_GSTK"/>
    <property type="match status" value="1"/>
</dbReference>